<dbReference type="Proteomes" id="UP000838412">
    <property type="component" value="Chromosome 3"/>
</dbReference>
<dbReference type="InterPro" id="IPR033393">
    <property type="entry name" value="NRBF2_MIT"/>
</dbReference>
<dbReference type="InterPro" id="IPR039679">
    <property type="entry name" value="NRBF2"/>
</dbReference>
<dbReference type="GO" id="GO:0006914">
    <property type="term" value="P:autophagy"/>
    <property type="evidence" value="ECO:0007669"/>
    <property type="project" value="InterPro"/>
</dbReference>
<name>A0A8K0EQP7_BRALA</name>
<gene>
    <name evidence="3" type="primary">NRBF2</name>
    <name evidence="3" type="ORF">BLAG_LOCUS15773</name>
</gene>
<evidence type="ECO:0000313" key="3">
    <source>
        <dbReference type="EMBL" id="CAH1258078.1"/>
    </source>
</evidence>
<feature type="domain" description="Nuclear receptor-binding factor 2 MIT" evidence="2">
    <location>
        <begin position="7"/>
        <end position="80"/>
    </location>
</feature>
<proteinExistence type="predicted"/>
<accession>A0A8K0EQP7</accession>
<dbReference type="SUPFAM" id="SSF140361">
    <property type="entry name" value="MIT domain-like"/>
    <property type="match status" value="1"/>
</dbReference>
<dbReference type="PANTHER" id="PTHR14964">
    <property type="entry name" value="NUCLEAR RECEPTOR BINDING FACTOR 2"/>
    <property type="match status" value="1"/>
</dbReference>
<feature type="region of interest" description="Disordered" evidence="1">
    <location>
        <begin position="266"/>
        <end position="299"/>
    </location>
</feature>
<evidence type="ECO:0000256" key="1">
    <source>
        <dbReference type="SAM" id="MobiDB-lite"/>
    </source>
</evidence>
<feature type="compositionally biased region" description="Acidic residues" evidence="1">
    <location>
        <begin position="127"/>
        <end position="144"/>
    </location>
</feature>
<feature type="region of interest" description="Disordered" evidence="1">
    <location>
        <begin position="174"/>
        <end position="203"/>
    </location>
</feature>
<dbReference type="Gene3D" id="1.20.58.80">
    <property type="entry name" value="Phosphotransferase system, lactose/cellobiose-type IIA subunit"/>
    <property type="match status" value="1"/>
</dbReference>
<evidence type="ECO:0000313" key="4">
    <source>
        <dbReference type="Proteomes" id="UP000838412"/>
    </source>
</evidence>
<evidence type="ECO:0000259" key="2">
    <source>
        <dbReference type="Pfam" id="PF17169"/>
    </source>
</evidence>
<feature type="region of interest" description="Disordered" evidence="1">
    <location>
        <begin position="116"/>
        <end position="160"/>
    </location>
</feature>
<dbReference type="OrthoDB" id="3694230at2759"/>
<sequence length="299" mass="34327">MSVEDSSPLNLAHQQGRHADRLLTAGRYHDAIVCHEKAADHLLRAMKMTSVPQALTSLQLQHKFHFKQRDIIREKHRRAESYKKYLEQREKEAQKKAQAAKELKELRDAEEQLQKNLASNAERDSEVESEPDEEENETNSDDETDQGRSNEKSVIHDGEPDSLLQFLNKDGRRDKFSSSVHAATKAPKNAEEKMEELKTSNHQLQDHVSSLLQELEKTKHELHSVKSENKQLRRTVDILTTQIERYVAEDRKRAGQDLSVSIRPAFSTSDSFDEQISPPSEIPPLAPLEIPDFDFDSFK</sequence>
<dbReference type="AlphaFoldDB" id="A0A8K0EQP7"/>
<feature type="compositionally biased region" description="Basic and acidic residues" evidence="1">
    <location>
        <begin position="145"/>
        <end position="159"/>
    </location>
</feature>
<organism evidence="3 4">
    <name type="scientific">Branchiostoma lanceolatum</name>
    <name type="common">Common lancelet</name>
    <name type="synonym">Amphioxus lanceolatum</name>
    <dbReference type="NCBI Taxonomy" id="7740"/>
    <lineage>
        <taxon>Eukaryota</taxon>
        <taxon>Metazoa</taxon>
        <taxon>Chordata</taxon>
        <taxon>Cephalochordata</taxon>
        <taxon>Leptocardii</taxon>
        <taxon>Amphioxiformes</taxon>
        <taxon>Branchiostomatidae</taxon>
        <taxon>Branchiostoma</taxon>
    </lineage>
</organism>
<dbReference type="PANTHER" id="PTHR14964:SF2">
    <property type="entry name" value="NUCLEAR RECEPTOR-BINDING FACTOR 2"/>
    <property type="match status" value="1"/>
</dbReference>
<protein>
    <submittedName>
        <fullName evidence="3">NRBF2 protein</fullName>
    </submittedName>
</protein>
<reference evidence="3" key="1">
    <citation type="submission" date="2022-01" db="EMBL/GenBank/DDBJ databases">
        <authorList>
            <person name="Braso-Vives M."/>
        </authorList>
    </citation>
    <scope>NUCLEOTIDE SEQUENCE</scope>
</reference>
<dbReference type="Pfam" id="PF17169">
    <property type="entry name" value="NRBF2_MIT"/>
    <property type="match status" value="1"/>
</dbReference>
<feature type="compositionally biased region" description="Basic and acidic residues" evidence="1">
    <location>
        <begin position="188"/>
        <end position="199"/>
    </location>
</feature>
<keyword evidence="4" id="KW-1185">Reference proteome</keyword>
<dbReference type="EMBL" id="OV696688">
    <property type="protein sequence ID" value="CAH1258078.1"/>
    <property type="molecule type" value="Genomic_DNA"/>
</dbReference>